<evidence type="ECO:0000313" key="1">
    <source>
        <dbReference type="EMBL" id="NMO00115.1"/>
    </source>
</evidence>
<keyword evidence="2" id="KW-1185">Reference proteome</keyword>
<dbReference type="RefSeq" id="WP_170192631.1">
    <property type="nucleotide sequence ID" value="NZ_JABBNB010000002.1"/>
</dbReference>
<dbReference type="EMBL" id="JABBNB010000002">
    <property type="protein sequence ID" value="NMO00115.1"/>
    <property type="molecule type" value="Genomic_DNA"/>
</dbReference>
<evidence type="ECO:0000313" key="2">
    <source>
        <dbReference type="Proteomes" id="UP000550729"/>
    </source>
</evidence>
<accession>A0A848KTA5</accession>
<protein>
    <submittedName>
        <fullName evidence="1">Uncharacterized protein</fullName>
    </submittedName>
</protein>
<proteinExistence type="predicted"/>
<gene>
    <name evidence="1" type="ORF">HH308_02670</name>
</gene>
<sequence length="77" mass="7759">MWGSVGPSVLGWGVLPAVLSVVSVAESTPGSPAVGSAAATLNGVSAMLTPAANASTRRQDFVETMVGFLWQSGSPQR</sequence>
<name>A0A848KTA5_9ACTN</name>
<comment type="caution">
    <text evidence="1">The sequence shown here is derived from an EMBL/GenBank/DDBJ whole genome shotgun (WGS) entry which is preliminary data.</text>
</comment>
<reference evidence="1 2" key="1">
    <citation type="submission" date="2020-04" db="EMBL/GenBank/DDBJ databases">
        <title>Gordonia sp. nov. TBRC 11910.</title>
        <authorList>
            <person name="Suriyachadkun C."/>
        </authorList>
    </citation>
    <scope>NUCLEOTIDE SEQUENCE [LARGE SCALE GENOMIC DNA]</scope>
    <source>
        <strain evidence="1 2">TBRC 11910</strain>
    </source>
</reference>
<organism evidence="1 2">
    <name type="scientific">Gordonia asplenii</name>
    <dbReference type="NCBI Taxonomy" id="2725283"/>
    <lineage>
        <taxon>Bacteria</taxon>
        <taxon>Bacillati</taxon>
        <taxon>Actinomycetota</taxon>
        <taxon>Actinomycetes</taxon>
        <taxon>Mycobacteriales</taxon>
        <taxon>Gordoniaceae</taxon>
        <taxon>Gordonia</taxon>
    </lineage>
</organism>
<dbReference type="Proteomes" id="UP000550729">
    <property type="component" value="Unassembled WGS sequence"/>
</dbReference>
<dbReference type="AlphaFoldDB" id="A0A848KTA5"/>